<dbReference type="InterPro" id="IPR036770">
    <property type="entry name" value="Ankyrin_rpt-contain_sf"/>
</dbReference>
<keyword evidence="5" id="KW-0040">ANK repeat</keyword>
<comment type="caution">
    <text evidence="10">The sequence shown here is derived from an EMBL/GenBank/DDBJ whole genome shotgun (WGS) entry which is preliminary data.</text>
</comment>
<proteinExistence type="predicted"/>
<gene>
    <name evidence="10" type="ORF">P3X46_019024</name>
</gene>
<protein>
    <recommendedName>
        <fullName evidence="9">PGG domain-containing protein</fullName>
    </recommendedName>
</protein>
<keyword evidence="11" id="KW-1185">Reference proteome</keyword>
<organism evidence="10 11">
    <name type="scientific">Hevea brasiliensis</name>
    <name type="common">Para rubber tree</name>
    <name type="synonym">Siphonia brasiliensis</name>
    <dbReference type="NCBI Taxonomy" id="3981"/>
    <lineage>
        <taxon>Eukaryota</taxon>
        <taxon>Viridiplantae</taxon>
        <taxon>Streptophyta</taxon>
        <taxon>Embryophyta</taxon>
        <taxon>Tracheophyta</taxon>
        <taxon>Spermatophyta</taxon>
        <taxon>Magnoliopsida</taxon>
        <taxon>eudicotyledons</taxon>
        <taxon>Gunneridae</taxon>
        <taxon>Pentapetalae</taxon>
        <taxon>rosids</taxon>
        <taxon>fabids</taxon>
        <taxon>Malpighiales</taxon>
        <taxon>Euphorbiaceae</taxon>
        <taxon>Crotonoideae</taxon>
        <taxon>Micrandreae</taxon>
        <taxon>Hevea</taxon>
    </lineage>
</organism>
<evidence type="ECO:0000313" key="11">
    <source>
        <dbReference type="Proteomes" id="UP001174677"/>
    </source>
</evidence>
<name>A0ABQ9LSI8_HEVBR</name>
<evidence type="ECO:0000256" key="4">
    <source>
        <dbReference type="ARBA" id="ARBA00022989"/>
    </source>
</evidence>
<keyword evidence="3" id="KW-0677">Repeat</keyword>
<evidence type="ECO:0000313" key="10">
    <source>
        <dbReference type="EMBL" id="KAJ9170966.1"/>
    </source>
</evidence>
<feature type="transmembrane region" description="Helical" evidence="8">
    <location>
        <begin position="211"/>
        <end position="233"/>
    </location>
</feature>
<feature type="region of interest" description="Disordered" evidence="7">
    <location>
        <begin position="383"/>
        <end position="414"/>
    </location>
</feature>
<sequence length="414" mass="46019">MQFKDANGGTPLHWAAYRGDLDAIGFLLSVSRSIIFEKDNDGCFPIHIASKEGNVKVIKMLVECWPDPEELLTTKGRNILHIAAMYGKDNVVRYILATPKLRKLVNERDFNGDTPLHLAEGYCHPGVALSLTRHKGINLNALNNEMLTPLDVYCKYKEISVFEEIKLQINITSISLTSAGCERNLDLETHKEKRIASTLPNPTKIQWMKDYVGALLTAGTLVATGTFTAGFALPGGYNSPDNNPDKGTATMINNHMFQLFMICNTASFYCSIICILFCFYALLGDIAVPVKAFINAQRLFGVALLMMSLAFMAALHVVSGKLSSLSSLLLIMGTIALAVVFWDSTTNLVPLERNLPLLRSVSYHICRILVFVYLRYYDSEPPAYLSEESSSDNKNEKSKDMDQKESVKHVGIEE</sequence>
<keyword evidence="6 8" id="KW-0472">Membrane</keyword>
<evidence type="ECO:0000256" key="5">
    <source>
        <dbReference type="ARBA" id="ARBA00023043"/>
    </source>
</evidence>
<dbReference type="Gene3D" id="1.25.40.20">
    <property type="entry name" value="Ankyrin repeat-containing domain"/>
    <property type="match status" value="1"/>
</dbReference>
<feature type="transmembrane region" description="Helical" evidence="8">
    <location>
        <begin position="266"/>
        <end position="287"/>
    </location>
</feature>
<feature type="transmembrane region" description="Helical" evidence="8">
    <location>
        <begin position="299"/>
        <end position="319"/>
    </location>
</feature>
<accession>A0ABQ9LSI8</accession>
<feature type="domain" description="PGG" evidence="9">
    <location>
        <begin position="206"/>
        <end position="317"/>
    </location>
</feature>
<dbReference type="SUPFAM" id="SSF48403">
    <property type="entry name" value="Ankyrin repeat"/>
    <property type="match status" value="1"/>
</dbReference>
<comment type="subcellular location">
    <subcellularLocation>
        <location evidence="1">Membrane</location>
        <topology evidence="1">Multi-pass membrane protein</topology>
    </subcellularLocation>
</comment>
<evidence type="ECO:0000259" key="9">
    <source>
        <dbReference type="Pfam" id="PF13962"/>
    </source>
</evidence>
<evidence type="ECO:0000256" key="6">
    <source>
        <dbReference type="ARBA" id="ARBA00023136"/>
    </source>
</evidence>
<keyword evidence="4 8" id="KW-1133">Transmembrane helix</keyword>
<dbReference type="PANTHER" id="PTHR24186:SF46">
    <property type="entry name" value="PROTEIN ACCELERATED CELL DEATH 6-LIKE"/>
    <property type="match status" value="1"/>
</dbReference>
<evidence type="ECO:0000256" key="3">
    <source>
        <dbReference type="ARBA" id="ARBA00022737"/>
    </source>
</evidence>
<feature type="compositionally biased region" description="Basic and acidic residues" evidence="7">
    <location>
        <begin position="391"/>
        <end position="414"/>
    </location>
</feature>
<dbReference type="Pfam" id="PF12796">
    <property type="entry name" value="Ank_2"/>
    <property type="match status" value="2"/>
</dbReference>
<evidence type="ECO:0000256" key="2">
    <source>
        <dbReference type="ARBA" id="ARBA00022692"/>
    </source>
</evidence>
<evidence type="ECO:0000256" key="8">
    <source>
        <dbReference type="SAM" id="Phobius"/>
    </source>
</evidence>
<feature type="transmembrane region" description="Helical" evidence="8">
    <location>
        <begin position="325"/>
        <end position="345"/>
    </location>
</feature>
<dbReference type="Proteomes" id="UP001174677">
    <property type="component" value="Chromosome 10"/>
</dbReference>
<reference evidence="10 11" key="1">
    <citation type="journal article" date="2023" name="Plant Biotechnol. J.">
        <title>Chromosome-level wild Hevea brasiliensis genome provides new tools for genomic-assisted breeding and valuable loci to elevate rubber yield.</title>
        <authorList>
            <person name="Cheng H."/>
            <person name="Song X."/>
            <person name="Hu Y."/>
            <person name="Wu T."/>
            <person name="Yang Q."/>
            <person name="An Z."/>
            <person name="Feng S."/>
            <person name="Deng Z."/>
            <person name="Wu W."/>
            <person name="Zeng X."/>
            <person name="Tu M."/>
            <person name="Wang X."/>
            <person name="Huang H."/>
        </authorList>
    </citation>
    <scope>NUCLEOTIDE SEQUENCE [LARGE SCALE GENOMIC DNA]</scope>
    <source>
        <strain evidence="10">MT/VB/25A 57/8</strain>
    </source>
</reference>
<dbReference type="InterPro" id="IPR002110">
    <property type="entry name" value="Ankyrin_rpt"/>
</dbReference>
<dbReference type="Pfam" id="PF13962">
    <property type="entry name" value="PGG"/>
    <property type="match status" value="1"/>
</dbReference>
<dbReference type="SMART" id="SM00248">
    <property type="entry name" value="ANK"/>
    <property type="match status" value="4"/>
</dbReference>
<dbReference type="InterPro" id="IPR026961">
    <property type="entry name" value="PGG_dom"/>
</dbReference>
<dbReference type="PANTHER" id="PTHR24186">
    <property type="entry name" value="PROTEIN PHOSPHATASE 1 REGULATORY SUBUNIT"/>
    <property type="match status" value="1"/>
</dbReference>
<dbReference type="EMBL" id="JARPOI010000010">
    <property type="protein sequence ID" value="KAJ9170966.1"/>
    <property type="molecule type" value="Genomic_DNA"/>
</dbReference>
<evidence type="ECO:0000256" key="7">
    <source>
        <dbReference type="SAM" id="MobiDB-lite"/>
    </source>
</evidence>
<evidence type="ECO:0000256" key="1">
    <source>
        <dbReference type="ARBA" id="ARBA00004141"/>
    </source>
</evidence>
<keyword evidence="2 8" id="KW-0812">Transmembrane</keyword>